<dbReference type="InterPro" id="IPR029052">
    <property type="entry name" value="Metallo-depent_PP-like"/>
</dbReference>
<organism evidence="3 4">
    <name type="scientific">Skermanella aerolata</name>
    <dbReference type="NCBI Taxonomy" id="393310"/>
    <lineage>
        <taxon>Bacteria</taxon>
        <taxon>Pseudomonadati</taxon>
        <taxon>Pseudomonadota</taxon>
        <taxon>Alphaproteobacteria</taxon>
        <taxon>Rhodospirillales</taxon>
        <taxon>Azospirillaceae</taxon>
        <taxon>Skermanella</taxon>
    </lineage>
</organism>
<feature type="domain" description="Calcineurin-like phosphoesterase" evidence="2">
    <location>
        <begin position="2"/>
        <end position="211"/>
    </location>
</feature>
<dbReference type="PIRSF" id="PIRSF000883">
    <property type="entry name" value="Pesterase_MJ0912"/>
    <property type="match status" value="1"/>
</dbReference>
<comment type="similarity">
    <text evidence="1">Belongs to the metallophosphoesterase superfamily. YfcE family.</text>
</comment>
<evidence type="ECO:0000259" key="2">
    <source>
        <dbReference type="Pfam" id="PF12850"/>
    </source>
</evidence>
<dbReference type="InterPro" id="IPR011152">
    <property type="entry name" value="Pesterase_MJ0912"/>
</dbReference>
<evidence type="ECO:0000313" key="3">
    <source>
        <dbReference type="EMBL" id="GEO42248.1"/>
    </source>
</evidence>
<dbReference type="OrthoDB" id="9813918at2"/>
<dbReference type="GO" id="GO:0016791">
    <property type="term" value="F:phosphatase activity"/>
    <property type="evidence" value="ECO:0007669"/>
    <property type="project" value="TreeGrafter"/>
</dbReference>
<dbReference type="EMBL" id="BJYZ01000038">
    <property type="protein sequence ID" value="GEO42248.1"/>
    <property type="molecule type" value="Genomic_DNA"/>
</dbReference>
<dbReference type="InterPro" id="IPR050126">
    <property type="entry name" value="Ap4A_hydrolase"/>
</dbReference>
<proteinExistence type="inferred from homology"/>
<dbReference type="SUPFAM" id="SSF56300">
    <property type="entry name" value="Metallo-dependent phosphatases"/>
    <property type="match status" value="1"/>
</dbReference>
<name>A0A512E0H4_9PROT</name>
<evidence type="ECO:0000256" key="1">
    <source>
        <dbReference type="ARBA" id="ARBA00008950"/>
    </source>
</evidence>
<reference evidence="3 4" key="1">
    <citation type="submission" date="2019-07" db="EMBL/GenBank/DDBJ databases">
        <title>Whole genome shotgun sequence of Skermanella aerolata NBRC 106429.</title>
        <authorList>
            <person name="Hosoyama A."/>
            <person name="Uohara A."/>
            <person name="Ohji S."/>
            <person name="Ichikawa N."/>
        </authorList>
    </citation>
    <scope>NUCLEOTIDE SEQUENCE [LARGE SCALE GENOMIC DNA]</scope>
    <source>
        <strain evidence="3 4">NBRC 106429</strain>
    </source>
</reference>
<dbReference type="Pfam" id="PF12850">
    <property type="entry name" value="Metallophos_2"/>
    <property type="match status" value="1"/>
</dbReference>
<dbReference type="AlphaFoldDB" id="A0A512E0H4"/>
<dbReference type="PANTHER" id="PTHR42850:SF2">
    <property type="entry name" value="BLL5683 PROTEIN"/>
    <property type="match status" value="1"/>
</dbReference>
<dbReference type="Gene3D" id="3.60.21.10">
    <property type="match status" value="1"/>
</dbReference>
<dbReference type="GO" id="GO:0005737">
    <property type="term" value="C:cytoplasm"/>
    <property type="evidence" value="ECO:0007669"/>
    <property type="project" value="TreeGrafter"/>
</dbReference>
<protein>
    <submittedName>
        <fullName evidence="3">Phosphoesterase</fullName>
    </submittedName>
</protein>
<gene>
    <name evidence="3" type="ORF">SAE02_63960</name>
</gene>
<keyword evidence="4" id="KW-1185">Reference proteome</keyword>
<dbReference type="PANTHER" id="PTHR42850">
    <property type="entry name" value="METALLOPHOSPHOESTERASE"/>
    <property type="match status" value="1"/>
</dbReference>
<accession>A0A512E0H4</accession>
<sequence length="260" mass="28778">MIAVISDIHANLEALEAVLAEIRRERIGTIVCLGDIVGYNADPSECIRRLRNAEALCIAGNHDRAVTGQITTEGFNPLAARAVDWTRDRLTPDELNWLAALPLKTVIDDRLVAVHGALHPDMGCELVRLNTDEKRLLSFQALAAHPSGVRICAFGHTHRIGVYEMRDGAVTAHEDRTVRLRDDSFYLVNPGTVGQPRTSDRRPSYLVLDPDAGTIGLRHVRYDASKALTKTRKAGLAPRFSRLPEPIRTPLRRVYKAIVG</sequence>
<comment type="caution">
    <text evidence="3">The sequence shown here is derived from an EMBL/GenBank/DDBJ whole genome shotgun (WGS) entry which is preliminary data.</text>
</comment>
<evidence type="ECO:0000313" key="4">
    <source>
        <dbReference type="Proteomes" id="UP000321523"/>
    </source>
</evidence>
<dbReference type="RefSeq" id="WP_044437153.1">
    <property type="nucleotide sequence ID" value="NZ_BJYZ01000038.1"/>
</dbReference>
<dbReference type="InterPro" id="IPR024654">
    <property type="entry name" value="Calcineurin-like_PHP_lpxH"/>
</dbReference>
<dbReference type="Proteomes" id="UP000321523">
    <property type="component" value="Unassembled WGS sequence"/>
</dbReference>